<accession>A0A1I7UHS6</accession>
<evidence type="ECO:0000259" key="2">
    <source>
        <dbReference type="Pfam" id="PF07735"/>
    </source>
</evidence>
<dbReference type="PANTHER" id="PTHR21503">
    <property type="entry name" value="F-BOX-CONTAINING HYPOTHETICAL PROTEIN C.ELEGANS"/>
    <property type="match status" value="1"/>
</dbReference>
<evidence type="ECO:0000313" key="4">
    <source>
        <dbReference type="WBParaSite" id="Csp11.Scaffold629.g9469.t1"/>
    </source>
</evidence>
<feature type="domain" description="Sdz-33 F-box" evidence="2">
    <location>
        <begin position="235"/>
        <end position="289"/>
    </location>
</feature>
<dbReference type="PANTHER" id="PTHR21503:SF15">
    <property type="entry name" value="F-BOX DOMAIN-CONTAINING PROTEIN"/>
    <property type="match status" value="1"/>
</dbReference>
<name>A0A1I7UHS6_9PELO</name>
<dbReference type="InterPro" id="IPR012885">
    <property type="entry name" value="F-box_Sdz-33"/>
</dbReference>
<reference evidence="4" key="1">
    <citation type="submission" date="2016-11" db="UniProtKB">
        <authorList>
            <consortium name="WormBaseParasite"/>
        </authorList>
    </citation>
    <scope>IDENTIFICATION</scope>
</reference>
<sequence length="484" mass="56896">MEKPEDKTEFPLHHLDYVSLNEILKNLSLVDIFELSFTTKEVKNTLAEANIPIKSMRIDFDPKMPMIHIKSVRDEFMWTFGYPPGFCMRALKNEYKIEQFSYECKKSVNGYHTLHHDMEGGMIAVIRHLVSIFNCSDAIVDEISIDLAVIGDSRSIGEHFKHFKNIKRFSVHETVDNETNRLNFAQHSDFILSCLHAEEVYIGVELLEHRLMRTSNGDFDFQEIPTRLDRTLKTDHINLKFAAWITREDLLNLEVKTAILGENKLTENDLNAFIKQWLNSESNELYWLEVKVAATRNVDLILEGLTVEPDTYRLDNSKCSCPYRRFDKSECVPFDFPEDAKQVTRPNGIDMASISITEDVFFFHVRNDGPITIPRPIELPPTAEEQNLEAAMRQAEQFVGIIREDFVRHRFNMRMAEGARERRDEDHERMIIEIRQHAAMNELNNLRAQLQNLQEQRGRQQARLRAEEEIDRFRRREQRFQRFQ</sequence>
<proteinExistence type="predicted"/>
<dbReference type="WBParaSite" id="Csp11.Scaffold629.g9469.t1">
    <property type="protein sequence ID" value="Csp11.Scaffold629.g9469.t1"/>
    <property type="gene ID" value="Csp11.Scaffold629.g9469"/>
</dbReference>
<keyword evidence="1" id="KW-0175">Coiled coil</keyword>
<evidence type="ECO:0000313" key="3">
    <source>
        <dbReference type="Proteomes" id="UP000095282"/>
    </source>
</evidence>
<organism evidence="3 4">
    <name type="scientific">Caenorhabditis tropicalis</name>
    <dbReference type="NCBI Taxonomy" id="1561998"/>
    <lineage>
        <taxon>Eukaryota</taxon>
        <taxon>Metazoa</taxon>
        <taxon>Ecdysozoa</taxon>
        <taxon>Nematoda</taxon>
        <taxon>Chromadorea</taxon>
        <taxon>Rhabditida</taxon>
        <taxon>Rhabditina</taxon>
        <taxon>Rhabditomorpha</taxon>
        <taxon>Rhabditoidea</taxon>
        <taxon>Rhabditidae</taxon>
        <taxon>Peloderinae</taxon>
        <taxon>Caenorhabditis</taxon>
    </lineage>
</organism>
<dbReference type="STRING" id="1561998.A0A1I7UHS6"/>
<dbReference type="eggNOG" id="ENOG502TGI5">
    <property type="taxonomic scope" value="Eukaryota"/>
</dbReference>
<dbReference type="Pfam" id="PF07735">
    <property type="entry name" value="FBA_2"/>
    <property type="match status" value="1"/>
</dbReference>
<keyword evidence="3" id="KW-1185">Reference proteome</keyword>
<feature type="coiled-coil region" evidence="1">
    <location>
        <begin position="436"/>
        <end position="470"/>
    </location>
</feature>
<dbReference type="Proteomes" id="UP000095282">
    <property type="component" value="Unplaced"/>
</dbReference>
<dbReference type="AlphaFoldDB" id="A0A1I7UHS6"/>
<protein>
    <submittedName>
        <fullName evidence="4">FBA_2 domain-containing protein</fullName>
    </submittedName>
</protein>
<evidence type="ECO:0000256" key="1">
    <source>
        <dbReference type="SAM" id="Coils"/>
    </source>
</evidence>